<dbReference type="PANTHER" id="PTHR43227">
    <property type="entry name" value="BLL4140 PROTEIN"/>
    <property type="match status" value="1"/>
</dbReference>
<evidence type="ECO:0000313" key="10">
    <source>
        <dbReference type="EMBL" id="NUW35698.1"/>
    </source>
</evidence>
<dbReference type="EMBL" id="JABWGN010000012">
    <property type="protein sequence ID" value="NUW35698.1"/>
    <property type="molecule type" value="Genomic_DNA"/>
</dbReference>
<evidence type="ECO:0000256" key="6">
    <source>
        <dbReference type="ARBA" id="ARBA00023136"/>
    </source>
</evidence>
<dbReference type="GO" id="GO:0055085">
    <property type="term" value="P:transmembrane transport"/>
    <property type="evidence" value="ECO:0007669"/>
    <property type="project" value="InterPro"/>
</dbReference>
<evidence type="ECO:0000256" key="7">
    <source>
        <dbReference type="RuleBase" id="RU363032"/>
    </source>
</evidence>
<feature type="transmembrane region" description="Helical" evidence="7">
    <location>
        <begin position="35"/>
        <end position="56"/>
    </location>
</feature>
<keyword evidence="2 7" id="KW-0813">Transport</keyword>
<keyword evidence="5 7" id="KW-1133">Transmembrane helix</keyword>
<feature type="transmembrane region" description="Helical" evidence="7">
    <location>
        <begin position="96"/>
        <end position="120"/>
    </location>
</feature>
<dbReference type="SUPFAM" id="SSF161098">
    <property type="entry name" value="MetI-like"/>
    <property type="match status" value="1"/>
</dbReference>
<evidence type="ECO:0000256" key="4">
    <source>
        <dbReference type="ARBA" id="ARBA00022692"/>
    </source>
</evidence>
<comment type="similarity">
    <text evidence="7">Belongs to the binding-protein-dependent transport system permease family.</text>
</comment>
<organism evidence="10 11">
    <name type="scientific">Nonomuraea montanisoli</name>
    <dbReference type="NCBI Taxonomy" id="2741721"/>
    <lineage>
        <taxon>Bacteria</taxon>
        <taxon>Bacillati</taxon>
        <taxon>Actinomycetota</taxon>
        <taxon>Actinomycetes</taxon>
        <taxon>Streptosporangiales</taxon>
        <taxon>Streptosporangiaceae</taxon>
        <taxon>Nonomuraea</taxon>
    </lineage>
</organism>
<dbReference type="PANTHER" id="PTHR43227:SF8">
    <property type="entry name" value="DIACETYLCHITOBIOSE UPTAKE SYSTEM PERMEASE PROTEIN DASB"/>
    <property type="match status" value="1"/>
</dbReference>
<evidence type="ECO:0000259" key="9">
    <source>
        <dbReference type="PROSITE" id="PS50928"/>
    </source>
</evidence>
<sequence>MAITYPDHDVTSGAERAPRLPRGPAGGRATRSATLFLLPFGALFAVMVLAPIGYAVHESLFEVRRSGLGLSPTVAELTGVSNYVRALRDRDFMASILRVLLLGVVQVPVMLGLSLLLALLLDSRSARFRRTFRMIFFLPFAMPGAIAAIMWSFLYIPSVSPFTAALRSIGLDVDFLSGGLAPVSIGNMMTWGWTGYNMLIIHSALQAIPRELFEAAVLDGCSGWRLARHVKIPLVRPALILTTVFSIIGTAQLYTEPDILRRVASTVTATYTPIMASQYSANISNYNFAAAQAVILAVLTFVLSFGFLKFVQRKGFGA</sequence>
<dbReference type="Proteomes" id="UP000586042">
    <property type="component" value="Unassembled WGS sequence"/>
</dbReference>
<comment type="caution">
    <text evidence="10">The sequence shown here is derived from an EMBL/GenBank/DDBJ whole genome shotgun (WGS) entry which is preliminary data.</text>
</comment>
<keyword evidence="11" id="KW-1185">Reference proteome</keyword>
<evidence type="ECO:0000256" key="5">
    <source>
        <dbReference type="ARBA" id="ARBA00022989"/>
    </source>
</evidence>
<dbReference type="AlphaFoldDB" id="A0A7Y6ICG5"/>
<comment type="subcellular location">
    <subcellularLocation>
        <location evidence="1 7">Cell membrane</location>
        <topology evidence="1 7">Multi-pass membrane protein</topology>
    </subcellularLocation>
</comment>
<protein>
    <submittedName>
        <fullName evidence="10">Sugar ABC transporter permease</fullName>
    </submittedName>
</protein>
<feature type="transmembrane region" description="Helical" evidence="7">
    <location>
        <begin position="132"/>
        <end position="155"/>
    </location>
</feature>
<evidence type="ECO:0000256" key="8">
    <source>
        <dbReference type="SAM" id="MobiDB-lite"/>
    </source>
</evidence>
<keyword evidence="6 7" id="KW-0472">Membrane</keyword>
<evidence type="ECO:0000256" key="2">
    <source>
        <dbReference type="ARBA" id="ARBA00022448"/>
    </source>
</evidence>
<dbReference type="InterPro" id="IPR035906">
    <property type="entry name" value="MetI-like_sf"/>
</dbReference>
<accession>A0A7Y6ICG5</accession>
<feature type="transmembrane region" description="Helical" evidence="7">
    <location>
        <begin position="175"/>
        <end position="196"/>
    </location>
</feature>
<proteinExistence type="inferred from homology"/>
<dbReference type="Gene3D" id="1.10.3720.10">
    <property type="entry name" value="MetI-like"/>
    <property type="match status" value="1"/>
</dbReference>
<name>A0A7Y6ICG5_9ACTN</name>
<gene>
    <name evidence="10" type="ORF">HTZ77_30355</name>
</gene>
<dbReference type="RefSeq" id="WP_175593138.1">
    <property type="nucleotide sequence ID" value="NZ_JABWGN010000012.1"/>
</dbReference>
<dbReference type="GO" id="GO:0005886">
    <property type="term" value="C:plasma membrane"/>
    <property type="evidence" value="ECO:0007669"/>
    <property type="project" value="UniProtKB-SubCell"/>
</dbReference>
<feature type="transmembrane region" description="Helical" evidence="7">
    <location>
        <begin position="234"/>
        <end position="254"/>
    </location>
</feature>
<dbReference type="PROSITE" id="PS50928">
    <property type="entry name" value="ABC_TM1"/>
    <property type="match status" value="1"/>
</dbReference>
<reference evidence="10 11" key="1">
    <citation type="submission" date="2020-06" db="EMBL/GenBank/DDBJ databases">
        <title>Nonomuraea sp. SMC257, a novel actinomycete isolated from soil.</title>
        <authorList>
            <person name="Chanama M."/>
        </authorList>
    </citation>
    <scope>NUCLEOTIDE SEQUENCE [LARGE SCALE GENOMIC DNA]</scope>
    <source>
        <strain evidence="10 11">SMC257</strain>
    </source>
</reference>
<dbReference type="Pfam" id="PF00528">
    <property type="entry name" value="BPD_transp_1"/>
    <property type="match status" value="1"/>
</dbReference>
<feature type="transmembrane region" description="Helical" evidence="7">
    <location>
        <begin position="288"/>
        <end position="308"/>
    </location>
</feature>
<dbReference type="InterPro" id="IPR000515">
    <property type="entry name" value="MetI-like"/>
</dbReference>
<feature type="compositionally biased region" description="Basic and acidic residues" evidence="8">
    <location>
        <begin position="1"/>
        <end position="10"/>
    </location>
</feature>
<dbReference type="InterPro" id="IPR050809">
    <property type="entry name" value="UgpAE/MalFG_permease"/>
</dbReference>
<evidence type="ECO:0000313" key="11">
    <source>
        <dbReference type="Proteomes" id="UP000586042"/>
    </source>
</evidence>
<dbReference type="CDD" id="cd06261">
    <property type="entry name" value="TM_PBP2"/>
    <property type="match status" value="1"/>
</dbReference>
<feature type="domain" description="ABC transmembrane type-1" evidence="9">
    <location>
        <begin position="96"/>
        <end position="307"/>
    </location>
</feature>
<keyword evidence="4 7" id="KW-0812">Transmembrane</keyword>
<feature type="region of interest" description="Disordered" evidence="8">
    <location>
        <begin position="1"/>
        <end position="26"/>
    </location>
</feature>
<evidence type="ECO:0000256" key="3">
    <source>
        <dbReference type="ARBA" id="ARBA00022475"/>
    </source>
</evidence>
<evidence type="ECO:0000256" key="1">
    <source>
        <dbReference type="ARBA" id="ARBA00004651"/>
    </source>
</evidence>
<keyword evidence="3" id="KW-1003">Cell membrane</keyword>